<feature type="region of interest" description="Disordered" evidence="6">
    <location>
        <begin position="163"/>
        <end position="196"/>
    </location>
</feature>
<dbReference type="InterPro" id="IPR013087">
    <property type="entry name" value="Znf_C2H2_type"/>
</dbReference>
<dbReference type="EMBL" id="CAJVPK010001302">
    <property type="protein sequence ID" value="CAG8581092.1"/>
    <property type="molecule type" value="Genomic_DNA"/>
</dbReference>
<accession>A0A9N9G2Z5</accession>
<dbReference type="PANTHER" id="PTHR23057:SF0">
    <property type="entry name" value="JUXTAPOSED WITH ANOTHER ZINC FINGER PROTEIN 1"/>
    <property type="match status" value="1"/>
</dbReference>
<feature type="compositionally biased region" description="Polar residues" evidence="6">
    <location>
        <begin position="798"/>
        <end position="807"/>
    </location>
</feature>
<evidence type="ECO:0000256" key="4">
    <source>
        <dbReference type="ARBA" id="ARBA00022833"/>
    </source>
</evidence>
<dbReference type="GO" id="GO:0005634">
    <property type="term" value="C:nucleus"/>
    <property type="evidence" value="ECO:0007669"/>
    <property type="project" value="TreeGrafter"/>
</dbReference>
<feature type="compositionally biased region" description="Low complexity" evidence="6">
    <location>
        <begin position="322"/>
        <end position="341"/>
    </location>
</feature>
<proteinExistence type="predicted"/>
<keyword evidence="3 5" id="KW-0863">Zinc-finger</keyword>
<feature type="compositionally biased region" description="Low complexity" evidence="6">
    <location>
        <begin position="532"/>
        <end position="543"/>
    </location>
</feature>
<dbReference type="AlphaFoldDB" id="A0A9N9G2Z5"/>
<dbReference type="GO" id="GO:0008270">
    <property type="term" value="F:zinc ion binding"/>
    <property type="evidence" value="ECO:0007669"/>
    <property type="project" value="UniProtKB-KW"/>
</dbReference>
<dbReference type="PROSITE" id="PS50157">
    <property type="entry name" value="ZINC_FINGER_C2H2_2"/>
    <property type="match status" value="1"/>
</dbReference>
<keyword evidence="2" id="KW-0677">Repeat</keyword>
<feature type="region of interest" description="Disordered" evidence="6">
    <location>
        <begin position="789"/>
        <end position="835"/>
    </location>
</feature>
<feature type="compositionally biased region" description="Low complexity" evidence="6">
    <location>
        <begin position="294"/>
        <end position="305"/>
    </location>
</feature>
<protein>
    <submittedName>
        <fullName evidence="8">9288_t:CDS:1</fullName>
    </submittedName>
</protein>
<keyword evidence="1" id="KW-0479">Metal-binding</keyword>
<feature type="region of interest" description="Disordered" evidence="6">
    <location>
        <begin position="279"/>
        <end position="344"/>
    </location>
</feature>
<dbReference type="InterPro" id="IPR051580">
    <property type="entry name" value="ZnF-Chromatin_assoc"/>
</dbReference>
<reference evidence="8" key="1">
    <citation type="submission" date="2021-06" db="EMBL/GenBank/DDBJ databases">
        <authorList>
            <person name="Kallberg Y."/>
            <person name="Tangrot J."/>
            <person name="Rosling A."/>
        </authorList>
    </citation>
    <scope>NUCLEOTIDE SEQUENCE</scope>
    <source>
        <strain evidence="8">AZ414A</strain>
    </source>
</reference>
<evidence type="ECO:0000256" key="3">
    <source>
        <dbReference type="ARBA" id="ARBA00022771"/>
    </source>
</evidence>
<feature type="region of interest" description="Disordered" evidence="6">
    <location>
        <begin position="686"/>
        <end position="709"/>
    </location>
</feature>
<evidence type="ECO:0000256" key="5">
    <source>
        <dbReference type="PROSITE-ProRule" id="PRU00042"/>
    </source>
</evidence>
<comment type="caution">
    <text evidence="8">The sequence shown here is derived from an EMBL/GenBank/DDBJ whole genome shotgun (WGS) entry which is preliminary data.</text>
</comment>
<dbReference type="PANTHER" id="PTHR23057">
    <property type="entry name" value="JUXTAPOSED WITH ANOTHER ZINC FINGER PROTEIN 1"/>
    <property type="match status" value="1"/>
</dbReference>
<evidence type="ECO:0000256" key="6">
    <source>
        <dbReference type="SAM" id="MobiDB-lite"/>
    </source>
</evidence>
<evidence type="ECO:0000256" key="2">
    <source>
        <dbReference type="ARBA" id="ARBA00022737"/>
    </source>
</evidence>
<sequence>MPHATEPSNPSNPNGSIAMTSNMPEYIVAAVNNANNANNASNAAQVFYTADQNAMAPQQFLPYRQYYTCCGEDRVNLHDLFQHIDTVHPNLFVDSTYGIMSFDTSTIYSPQSISPSTIPVSFLEAPSFPNISIQKDHQLTEEERNNQMNQLVASMSKWFGDIGQSDDLSQSRDDESCNTLPGALRDPKTATPFLGPTALSDNDLLAMKAKANNKNDDDFYLTSPYSPSSPLDLRDAPTPLDLRDALDAPSPLDLIPALEMENQEMTSLSPSSINNASVPISSTASSPDNGATGSSITSLNYSTSSPNIRSNVSYSTTPNDGSNVSYSTSPSTTPSNISNSVGQCQSDNTSVAVSYSITNLSSTDQSQSSVNLDSGVTASPIASLTTNFNLIDQNQPSAIFNTAATTASSATRVNSTGQSQSSVTSNAVINAARFDHQSPMNFNKATNAPSAARFGHVPLNARLRQYQSPVAFNTGADQRQYSIVDNTAVSATSSRGIQTSQYRPSSSVVATAFTSPRVTMEQIHRAPINRNTATSSTTSVNTVDQRQSPISRNTTTTANSSTANINAMYQRQSSITGTTASSRLNLMGQRQSNNHLTARILSQRQTAFTAGRINQRLYNTIGLNNGTTTAIINNSTATTINDGTTAISATINSGTTTTTATINQCPPSMSDLQNNMNQQQSSYGSLTIPTFLSDNSSSQQTTYSSSPTNNSYTNYYQANSNSSPAAATTDQVTLGNNSLTSVDNTVDGYTGRPGLRSGHSSSFVVARYPPIQPKSDISVSMADVYTDPSLGYSGGPSQGNKRASASSEDPRPNKKRAKAPVPLSADSREDTDMYPYKCPVPGCPKAYKNANGLKYHNEHGHVPQ</sequence>
<feature type="region of interest" description="Disordered" evidence="6">
    <location>
        <begin position="216"/>
        <end position="247"/>
    </location>
</feature>
<dbReference type="PROSITE" id="PS00028">
    <property type="entry name" value="ZINC_FINGER_C2H2_1"/>
    <property type="match status" value="1"/>
</dbReference>
<feature type="compositionally biased region" description="Low complexity" evidence="6">
    <location>
        <begin position="695"/>
        <end position="709"/>
    </location>
</feature>
<feature type="region of interest" description="Disordered" evidence="6">
    <location>
        <begin position="736"/>
        <end position="760"/>
    </location>
</feature>
<name>A0A9N9G2Z5_9GLOM</name>
<feature type="domain" description="C2H2-type" evidence="7">
    <location>
        <begin position="836"/>
        <end position="864"/>
    </location>
</feature>
<keyword evidence="4" id="KW-0862">Zinc</keyword>
<evidence type="ECO:0000256" key="1">
    <source>
        <dbReference type="ARBA" id="ARBA00022723"/>
    </source>
</evidence>
<organism evidence="8 9">
    <name type="scientific">Diversispora eburnea</name>
    <dbReference type="NCBI Taxonomy" id="1213867"/>
    <lineage>
        <taxon>Eukaryota</taxon>
        <taxon>Fungi</taxon>
        <taxon>Fungi incertae sedis</taxon>
        <taxon>Mucoromycota</taxon>
        <taxon>Glomeromycotina</taxon>
        <taxon>Glomeromycetes</taxon>
        <taxon>Diversisporales</taxon>
        <taxon>Diversisporaceae</taxon>
        <taxon>Diversispora</taxon>
    </lineage>
</organism>
<evidence type="ECO:0000259" key="7">
    <source>
        <dbReference type="PROSITE" id="PS50157"/>
    </source>
</evidence>
<feature type="region of interest" description="Disordered" evidence="6">
    <location>
        <begin position="532"/>
        <end position="558"/>
    </location>
</feature>
<dbReference type="Proteomes" id="UP000789706">
    <property type="component" value="Unassembled WGS sequence"/>
</dbReference>
<evidence type="ECO:0000313" key="8">
    <source>
        <dbReference type="EMBL" id="CAG8581092.1"/>
    </source>
</evidence>
<feature type="compositionally biased region" description="Polar residues" evidence="6">
    <location>
        <begin position="279"/>
        <end position="293"/>
    </location>
</feature>
<feature type="compositionally biased region" description="Polar residues" evidence="6">
    <location>
        <begin position="306"/>
        <end position="321"/>
    </location>
</feature>
<dbReference type="OrthoDB" id="3269380at2759"/>
<keyword evidence="9" id="KW-1185">Reference proteome</keyword>
<gene>
    <name evidence="8" type="ORF">DEBURN_LOCUS8575</name>
</gene>
<evidence type="ECO:0000313" key="9">
    <source>
        <dbReference type="Proteomes" id="UP000789706"/>
    </source>
</evidence>